<dbReference type="AlphaFoldDB" id="A0A1I8BK59"/>
<proteinExistence type="predicted"/>
<dbReference type="Proteomes" id="UP000095281">
    <property type="component" value="Unplaced"/>
</dbReference>
<evidence type="ECO:0000313" key="1">
    <source>
        <dbReference type="Proteomes" id="UP000095281"/>
    </source>
</evidence>
<keyword evidence="1" id="KW-1185">Reference proteome</keyword>
<evidence type="ECO:0000313" key="2">
    <source>
        <dbReference type="WBParaSite" id="MhA1_Contig262.frz3.gene13"/>
    </source>
</evidence>
<name>A0A1I8BK59_MELHA</name>
<protein>
    <submittedName>
        <fullName evidence="2">Tetratricopeptide repeat protein</fullName>
    </submittedName>
</protein>
<reference evidence="2" key="1">
    <citation type="submission" date="2016-11" db="UniProtKB">
        <authorList>
            <consortium name="WormBaseParasite"/>
        </authorList>
    </citation>
    <scope>IDENTIFICATION</scope>
</reference>
<sequence>MSSTDLTIYPAVDESEVRRLFELRQKFARYKPPDRLNPLLYRLFIQQKFSQCKQKIKELLDETPEMLCEYPLLLRGQIAKEEGELHESVRVLQTINQKKV</sequence>
<dbReference type="WBParaSite" id="MhA1_Contig262.frz3.gene13">
    <property type="protein sequence ID" value="MhA1_Contig262.frz3.gene13"/>
    <property type="gene ID" value="MhA1_Contig262.frz3.gene13"/>
</dbReference>
<accession>A0A1I8BK59</accession>
<organism evidence="1 2">
    <name type="scientific">Meloidogyne hapla</name>
    <name type="common">Root-knot nematode worm</name>
    <dbReference type="NCBI Taxonomy" id="6305"/>
    <lineage>
        <taxon>Eukaryota</taxon>
        <taxon>Metazoa</taxon>
        <taxon>Ecdysozoa</taxon>
        <taxon>Nematoda</taxon>
        <taxon>Chromadorea</taxon>
        <taxon>Rhabditida</taxon>
        <taxon>Tylenchina</taxon>
        <taxon>Tylenchomorpha</taxon>
        <taxon>Tylenchoidea</taxon>
        <taxon>Meloidogynidae</taxon>
        <taxon>Meloidogyninae</taxon>
        <taxon>Meloidogyne</taxon>
    </lineage>
</organism>